<reference evidence="3" key="1">
    <citation type="submission" date="2005-09" db="EMBL/GenBank/DDBJ databases">
        <authorList>
            <person name="Mural R.J."/>
            <person name="Li P.W."/>
            <person name="Adams M.D."/>
            <person name="Amanatides P.G."/>
            <person name="Baden-Tillson H."/>
            <person name="Barnstead M."/>
            <person name="Chin S.H."/>
            <person name="Dew I."/>
            <person name="Evans C.A."/>
            <person name="Ferriera S."/>
            <person name="Flanigan M."/>
            <person name="Fosler C."/>
            <person name="Glodek A."/>
            <person name="Gu Z."/>
            <person name="Holt R.A."/>
            <person name="Jennings D."/>
            <person name="Kraft C.L."/>
            <person name="Lu F."/>
            <person name="Nguyen T."/>
            <person name="Nusskern D.R."/>
            <person name="Pfannkoch C.M."/>
            <person name="Sitter C."/>
            <person name="Sutton G.G."/>
            <person name="Venter J.C."/>
            <person name="Wang Z."/>
            <person name="Woodage T."/>
            <person name="Zheng X.H."/>
            <person name="Zhong F."/>
        </authorList>
    </citation>
    <scope>NUCLEOTIDE SEQUENCE [LARGE SCALE GENOMIC DNA]</scope>
    <source>
        <strain>BN</strain>
        <strain evidence="3">Sprague-Dawley</strain>
    </source>
</reference>
<dbReference type="Proteomes" id="UP000234681">
    <property type="component" value="Chromosome 13"/>
</dbReference>
<dbReference type="AlphaFoldDB" id="A6JGY0"/>
<feature type="region of interest" description="Disordered" evidence="1">
    <location>
        <begin position="1"/>
        <end position="49"/>
    </location>
</feature>
<proteinExistence type="predicted"/>
<sequence>MSLTGRNTSPLTCPQPPSLTALISGSQEDTPPKVSEAKQSSVLPHRRPQ</sequence>
<evidence type="ECO:0000256" key="1">
    <source>
        <dbReference type="SAM" id="MobiDB-lite"/>
    </source>
</evidence>
<gene>
    <name evidence="2" type="ORF">rCG_20182</name>
</gene>
<organism evidence="2 3">
    <name type="scientific">Rattus norvegicus</name>
    <name type="common">Rat</name>
    <dbReference type="NCBI Taxonomy" id="10116"/>
    <lineage>
        <taxon>Eukaryota</taxon>
        <taxon>Metazoa</taxon>
        <taxon>Chordata</taxon>
        <taxon>Craniata</taxon>
        <taxon>Vertebrata</taxon>
        <taxon>Euteleostomi</taxon>
        <taxon>Mammalia</taxon>
        <taxon>Eutheria</taxon>
        <taxon>Euarchontoglires</taxon>
        <taxon>Glires</taxon>
        <taxon>Rodentia</taxon>
        <taxon>Myomorpha</taxon>
        <taxon>Muroidea</taxon>
        <taxon>Muridae</taxon>
        <taxon>Murinae</taxon>
        <taxon>Rattus</taxon>
    </lineage>
</organism>
<evidence type="ECO:0000313" key="2">
    <source>
        <dbReference type="EMBL" id="EDL94986.1"/>
    </source>
</evidence>
<dbReference type="EMBL" id="CH473985">
    <property type="protein sequence ID" value="EDL94986.1"/>
    <property type="molecule type" value="Genomic_DNA"/>
</dbReference>
<evidence type="ECO:0000313" key="3">
    <source>
        <dbReference type="Proteomes" id="UP000234681"/>
    </source>
</evidence>
<feature type="compositionally biased region" description="Polar residues" evidence="1">
    <location>
        <begin position="1"/>
        <end position="12"/>
    </location>
</feature>
<accession>A6JGY0</accession>
<protein>
    <submittedName>
        <fullName evidence="2">RCG20182</fullName>
    </submittedName>
</protein>
<name>A6JGY0_RAT</name>